<dbReference type="Gene3D" id="3.40.1160.10">
    <property type="entry name" value="Acetylglutamate kinase-like"/>
    <property type="match status" value="1"/>
</dbReference>
<dbReference type="AlphaFoldDB" id="A0A381RJK0"/>
<evidence type="ECO:0000256" key="1">
    <source>
        <dbReference type="ARBA" id="ARBA00022571"/>
    </source>
</evidence>
<dbReference type="CDD" id="cd04238">
    <property type="entry name" value="AAK_NAGK-like"/>
    <property type="match status" value="1"/>
</dbReference>
<sequence>MSSIGPLVVVHGGGRDVDTEMATRGIPKHAVDGLRVTDADTLDVVVGVLAGRVNTQLVAAAGAAGVAAVGLTAADAGVTPVQRAAPYVAADGTMVDLGFVGQPTGDERPELLGRLSAAGFVPIIASIGADSTGQLLNVNADTLAGHLAARLRAFRLLIAGGTAGVLDEDGQTITSVGEELLERLIADGRASAGMVAKLIACREARRGGVRKIEIIDGTRTTSLDGRPGTTVGGSATTD</sequence>
<dbReference type="GO" id="GO:0006526">
    <property type="term" value="P:L-arginine biosynthetic process"/>
    <property type="evidence" value="ECO:0007669"/>
    <property type="project" value="UniProtKB-KW"/>
</dbReference>
<evidence type="ECO:0000256" key="2">
    <source>
        <dbReference type="ARBA" id="ARBA00022605"/>
    </source>
</evidence>
<gene>
    <name evidence="9" type="ORF">METZ01_LOCUS43992</name>
</gene>
<dbReference type="PANTHER" id="PTHR23342">
    <property type="entry name" value="N-ACETYLGLUTAMATE SYNTHASE"/>
    <property type="match status" value="1"/>
</dbReference>
<accession>A0A381RJK0</accession>
<protein>
    <recommendedName>
        <fullName evidence="8">Aspartate/glutamate/uridylate kinase domain-containing protein</fullName>
    </recommendedName>
</protein>
<dbReference type="SUPFAM" id="SSF53633">
    <property type="entry name" value="Carbamate kinase-like"/>
    <property type="match status" value="1"/>
</dbReference>
<dbReference type="EMBL" id="UINC01001951">
    <property type="protein sequence ID" value="SUZ91138.1"/>
    <property type="molecule type" value="Genomic_DNA"/>
</dbReference>
<reference evidence="9" key="1">
    <citation type="submission" date="2018-05" db="EMBL/GenBank/DDBJ databases">
        <authorList>
            <person name="Lanie J.A."/>
            <person name="Ng W.-L."/>
            <person name="Kazmierczak K.M."/>
            <person name="Andrzejewski T.M."/>
            <person name="Davidsen T.M."/>
            <person name="Wayne K.J."/>
            <person name="Tettelin H."/>
            <person name="Glass J.I."/>
            <person name="Rusch D."/>
            <person name="Podicherti R."/>
            <person name="Tsui H.-C.T."/>
            <person name="Winkler M.E."/>
        </authorList>
    </citation>
    <scope>NUCLEOTIDE SEQUENCE</scope>
</reference>
<evidence type="ECO:0000256" key="7">
    <source>
        <dbReference type="ARBA" id="ARBA00029440"/>
    </source>
</evidence>
<dbReference type="GO" id="GO:0003991">
    <property type="term" value="F:acetylglutamate kinase activity"/>
    <property type="evidence" value="ECO:0007669"/>
    <property type="project" value="TreeGrafter"/>
</dbReference>
<dbReference type="InterPro" id="IPR004662">
    <property type="entry name" value="AcgluKinase_fam"/>
</dbReference>
<keyword evidence="2" id="KW-0028">Amino-acid biosynthesis</keyword>
<dbReference type="NCBIfam" id="TIGR00761">
    <property type="entry name" value="argB"/>
    <property type="match status" value="1"/>
</dbReference>
<keyword evidence="6" id="KW-0067">ATP-binding</keyword>
<keyword evidence="5" id="KW-0418">Kinase</keyword>
<dbReference type="GO" id="GO:0005737">
    <property type="term" value="C:cytoplasm"/>
    <property type="evidence" value="ECO:0007669"/>
    <property type="project" value="InterPro"/>
</dbReference>
<keyword evidence="1" id="KW-0055">Arginine biosynthesis</keyword>
<feature type="domain" description="Aspartate/glutamate/uridylate kinase" evidence="8">
    <location>
        <begin position="6"/>
        <end position="216"/>
    </location>
</feature>
<proteinExistence type="predicted"/>
<evidence type="ECO:0000313" key="9">
    <source>
        <dbReference type="EMBL" id="SUZ91138.1"/>
    </source>
</evidence>
<dbReference type="Pfam" id="PF00696">
    <property type="entry name" value="AA_kinase"/>
    <property type="match status" value="1"/>
</dbReference>
<dbReference type="PIRSF" id="PIRSF000728">
    <property type="entry name" value="NAGK"/>
    <property type="match status" value="1"/>
</dbReference>
<evidence type="ECO:0000256" key="4">
    <source>
        <dbReference type="ARBA" id="ARBA00022741"/>
    </source>
</evidence>
<evidence type="ECO:0000256" key="3">
    <source>
        <dbReference type="ARBA" id="ARBA00022679"/>
    </source>
</evidence>
<evidence type="ECO:0000256" key="6">
    <source>
        <dbReference type="ARBA" id="ARBA00022840"/>
    </source>
</evidence>
<dbReference type="InterPro" id="IPR001048">
    <property type="entry name" value="Asp/Glu/Uridylate_kinase"/>
</dbReference>
<name>A0A381RJK0_9ZZZZ</name>
<comment type="pathway">
    <text evidence="7">Amino-acid biosynthesis.</text>
</comment>
<keyword evidence="4" id="KW-0547">Nucleotide-binding</keyword>
<dbReference type="GO" id="GO:0005524">
    <property type="term" value="F:ATP binding"/>
    <property type="evidence" value="ECO:0007669"/>
    <property type="project" value="UniProtKB-KW"/>
</dbReference>
<evidence type="ECO:0000259" key="8">
    <source>
        <dbReference type="Pfam" id="PF00696"/>
    </source>
</evidence>
<dbReference type="InterPro" id="IPR036393">
    <property type="entry name" value="AceGlu_kinase-like_sf"/>
</dbReference>
<organism evidence="9">
    <name type="scientific">marine metagenome</name>
    <dbReference type="NCBI Taxonomy" id="408172"/>
    <lineage>
        <taxon>unclassified sequences</taxon>
        <taxon>metagenomes</taxon>
        <taxon>ecological metagenomes</taxon>
    </lineage>
</organism>
<dbReference type="PANTHER" id="PTHR23342:SF0">
    <property type="entry name" value="N-ACETYLGLUTAMATE SYNTHASE, MITOCHONDRIAL"/>
    <property type="match status" value="1"/>
</dbReference>
<keyword evidence="3" id="KW-0808">Transferase</keyword>
<evidence type="ECO:0000256" key="5">
    <source>
        <dbReference type="ARBA" id="ARBA00022777"/>
    </source>
</evidence>